<proteinExistence type="predicted"/>
<accession>A0ABY0FL34</accession>
<keyword evidence="4" id="KW-1185">Reference proteome</keyword>
<dbReference type="NCBIfam" id="NF010184">
    <property type="entry name" value="PRK13663.1"/>
    <property type="match status" value="1"/>
</dbReference>
<evidence type="ECO:0000259" key="1">
    <source>
        <dbReference type="Pfam" id="PF08903"/>
    </source>
</evidence>
<protein>
    <recommendedName>
        <fullName evidence="5">DUF1846 domain-containing protein</fullName>
    </recommendedName>
</protein>
<organism evidence="3 4">
    <name type="scientific">Candidatus Nanosyncoccus alces</name>
    <dbReference type="NCBI Taxonomy" id="2171997"/>
    <lineage>
        <taxon>Bacteria</taxon>
        <taxon>Candidatus Saccharimonadota</taxon>
        <taxon>Candidatus Nanosyncoccalia</taxon>
        <taxon>Candidatus Nanosyncoccales</taxon>
        <taxon>Candidatus Nanosyncoccaceae</taxon>
        <taxon>Candidatus Nanosyncoccus</taxon>
    </lineage>
</organism>
<reference evidence="3 4" key="2">
    <citation type="journal article" date="2020" name="Cell Rep.">
        <title>Acquisition and Adaptation of Ultra-small Parasitic Reduced Genome Bacteria to Mammalian Hosts.</title>
        <authorList>
            <person name="McLean J.S."/>
            <person name="Bor B."/>
            <person name="Kerns K.A."/>
            <person name="Liu Q."/>
            <person name="To T.T."/>
            <person name="Solden L."/>
            <person name="Hendrickson E.L."/>
            <person name="Wrighton K."/>
            <person name="Shi W."/>
            <person name="He X."/>
        </authorList>
    </citation>
    <scope>NUCLEOTIDE SEQUENCE [LARGE SCALE GENOMIC DNA]</scope>
    <source>
        <strain evidence="3 4">TM7_G3_2_Rum_HOT_351B</strain>
    </source>
</reference>
<feature type="domain" description="DUF1846" evidence="2">
    <location>
        <begin position="339"/>
        <end position="484"/>
    </location>
</feature>
<gene>
    <name evidence="3" type="ORF">G3RUM_00629</name>
</gene>
<sequence>MKKCFDAEKYLKIQKKKIKERIRMFDKLYLEFGGKLIDDQHAARTLPGFLPDLKIRLLQEFKDDAEVILCINANAIEKSKIRADHMISYETEVLRLIEFLRSKGIIVNSVVITLFNGQKKAQDFAKKLEDYRITPYFHTFTKGYPTDVDTIVSDEGYGANPFIKTTKPLVVVSAPGPCSGKLATSLSQLYHESKQGKKVGYAKFETFPVWDLPLKHPVNIAYEAATADLADKNMIDYFHLEKYGVTAVNYNRDLETFPVLKEILTRINGKSIYFSPTDMGVNVIGKCITDDKAVQRAAKDEIIRRYYRALVDLKKGAVDEAVPERIKLLMNELEISERDRAVATEAVKKREQSGNLPSACIKIGKKYVTGRKTGYLSPISSTMINAIKTISRIPDEMDLIASAVLEPILETKNKTSNFKESYLKIGEVLIALSICSSTNPVVKKALDNLEKLSSAQLHATHMIPDDEMIVLSNLGIDATCDTEIDTSY</sequence>
<evidence type="ECO:0008006" key="5">
    <source>
        <dbReference type="Google" id="ProtNLM"/>
    </source>
</evidence>
<dbReference type="Gene3D" id="3.40.140.40">
    <property type="entry name" value="Domain of unknown function (DUF1846), C-terminal subdomain"/>
    <property type="match status" value="1"/>
</dbReference>
<dbReference type="InterPro" id="IPR048496">
    <property type="entry name" value="DUF1846_N"/>
</dbReference>
<dbReference type="Pfam" id="PF08903">
    <property type="entry name" value="DUF1846"/>
    <property type="match status" value="1"/>
</dbReference>
<evidence type="ECO:0000313" key="3">
    <source>
        <dbReference type="EMBL" id="RYC74474.1"/>
    </source>
</evidence>
<dbReference type="Proteomes" id="UP001191019">
    <property type="component" value="Unassembled WGS sequence"/>
</dbReference>
<dbReference type="Gene3D" id="3.10.630.10">
    <property type="entry name" value="dip2346 domain like"/>
    <property type="match status" value="1"/>
</dbReference>
<feature type="domain" description="DUF1846" evidence="1">
    <location>
        <begin position="4"/>
        <end position="333"/>
    </location>
</feature>
<dbReference type="EMBL" id="PRLM01000006">
    <property type="protein sequence ID" value="RYC74474.1"/>
    <property type="molecule type" value="Genomic_DNA"/>
</dbReference>
<reference evidence="3 4" key="1">
    <citation type="journal article" date="2018" name="bioRxiv">
        <title>Evidence of independent acquisition and adaption of ultra-small bacteria to human hosts across the highly diverse yet reduced genomes of the phylum Saccharibacteria.</title>
        <authorList>
            <person name="McLean J.S."/>
            <person name="Bor B."/>
            <person name="To T.T."/>
            <person name="Liu Q."/>
            <person name="Kearns K.A."/>
            <person name="Solden L.M."/>
            <person name="Wrighton K.C."/>
            <person name="He X."/>
            <person name="Shi W."/>
        </authorList>
    </citation>
    <scope>NUCLEOTIDE SEQUENCE [LARGE SCALE GENOMIC DNA]</scope>
    <source>
        <strain evidence="3 4">TM7_G3_2_Rum_HOT_351B</strain>
    </source>
</reference>
<evidence type="ECO:0000259" key="2">
    <source>
        <dbReference type="Pfam" id="PF20921"/>
    </source>
</evidence>
<dbReference type="Pfam" id="PF20921">
    <property type="entry name" value="DUF1846_C"/>
    <property type="match status" value="1"/>
</dbReference>
<evidence type="ECO:0000313" key="4">
    <source>
        <dbReference type="Proteomes" id="UP001191019"/>
    </source>
</evidence>
<name>A0ABY0FL34_9BACT</name>
<dbReference type="InterPro" id="IPR048441">
    <property type="entry name" value="DUF1846_C"/>
</dbReference>
<dbReference type="Gene3D" id="1.20.1570.10">
    <property type="entry name" value="dip2346 domain like"/>
    <property type="match status" value="1"/>
</dbReference>
<comment type="caution">
    <text evidence="3">The sequence shown here is derived from an EMBL/GenBank/DDBJ whole genome shotgun (WGS) entry which is preliminary data.</text>
</comment>
<dbReference type="RefSeq" id="WP_129735286.1">
    <property type="nucleotide sequence ID" value="NZ_PRLM01000006.1"/>
</dbReference>